<feature type="signal peptide" evidence="1">
    <location>
        <begin position="1"/>
        <end position="22"/>
    </location>
</feature>
<dbReference type="PROSITE" id="PS51257">
    <property type="entry name" value="PROKAR_LIPOPROTEIN"/>
    <property type="match status" value="1"/>
</dbReference>
<gene>
    <name evidence="2" type="ORF">H9814_07775</name>
</gene>
<reference evidence="2" key="1">
    <citation type="journal article" date="2021" name="PeerJ">
        <title>Extensive microbial diversity within the chicken gut microbiome revealed by metagenomics and culture.</title>
        <authorList>
            <person name="Gilroy R."/>
            <person name="Ravi A."/>
            <person name="Getino M."/>
            <person name="Pursley I."/>
            <person name="Horton D.L."/>
            <person name="Alikhan N.F."/>
            <person name="Baker D."/>
            <person name="Gharbi K."/>
            <person name="Hall N."/>
            <person name="Watson M."/>
            <person name="Adriaenssens E.M."/>
            <person name="Foster-Nyarko E."/>
            <person name="Jarju S."/>
            <person name="Secka A."/>
            <person name="Antonio M."/>
            <person name="Oren A."/>
            <person name="Chaudhuri R.R."/>
            <person name="La Ragione R."/>
            <person name="Hildebrand F."/>
            <person name="Pallen M.J."/>
        </authorList>
    </citation>
    <scope>NUCLEOTIDE SEQUENCE</scope>
    <source>
        <strain evidence="2">ChiHjej9B8-1298</strain>
    </source>
</reference>
<dbReference type="Proteomes" id="UP000824028">
    <property type="component" value="Unassembled WGS sequence"/>
</dbReference>
<evidence type="ECO:0000313" key="2">
    <source>
        <dbReference type="EMBL" id="HIZ33417.1"/>
    </source>
</evidence>
<organism evidence="2 3">
    <name type="scientific">Candidatus Bacteroides merdigallinarum</name>
    <dbReference type="NCBI Taxonomy" id="2838473"/>
    <lineage>
        <taxon>Bacteria</taxon>
        <taxon>Pseudomonadati</taxon>
        <taxon>Bacteroidota</taxon>
        <taxon>Bacteroidia</taxon>
        <taxon>Bacteroidales</taxon>
        <taxon>Bacteroidaceae</taxon>
        <taxon>Bacteroides</taxon>
    </lineage>
</organism>
<protein>
    <submittedName>
        <fullName evidence="2">DUF4836 family protein</fullName>
    </submittedName>
</protein>
<proteinExistence type="predicted"/>
<dbReference type="Pfam" id="PF16120">
    <property type="entry name" value="DUF4836"/>
    <property type="match status" value="1"/>
</dbReference>
<keyword evidence="1" id="KW-0732">Signal</keyword>
<evidence type="ECO:0000313" key="3">
    <source>
        <dbReference type="Proteomes" id="UP000824028"/>
    </source>
</evidence>
<dbReference type="AlphaFoldDB" id="A0A9D2E9P9"/>
<sequence>MKKILIPALAALLLLASACSQKAEYTHAIPADVTFISSVNLSMLSEKAGLGDNDNQALLQKIKESLKNEVDAATYNYMGTLLDDPAQSGIDLEAPVYLFASKALRNGSFIAKVADKGNVQTLVETLQKEGGKTEEKENYTLVHTGDGLLLGYNESLIFCLGQQTGPQLPAYKDSLTAWMQQAEAQSFASHPEFKQMQAQKGDIKAIYSYASLPKSYMAITGYRMPKGLNLKDLRFIMGLSFEKGSIDLHLNYYTENEQIKALLAKQAQVYRPIKNTFIDYFPQSTLLLVNAGLNGTALYDLLLEMTPMGEELSAKDAEVVKQLLSMFEDDFTFGMVNFTLNKLPSLLAYATVKDAAPLKTLLDTPGLKKQLGRGNDIVQLDEDRYVWKSRNFNLFFGVQDKQFYATNDELLYRDLFKKCDPSVAQNEYAADMKGKNGFAVIDVEAVCQLPIVKMLSGMGGNKYAAVLTVLDHIAYLKSESSETGNYVTLQLKDQDTNALKQIVELAKAAL</sequence>
<evidence type="ECO:0000256" key="1">
    <source>
        <dbReference type="SAM" id="SignalP"/>
    </source>
</evidence>
<accession>A0A9D2E9P9</accession>
<dbReference type="InterPro" id="IPR032276">
    <property type="entry name" value="DUF4836"/>
</dbReference>
<dbReference type="EMBL" id="DXBX01000061">
    <property type="protein sequence ID" value="HIZ33417.1"/>
    <property type="molecule type" value="Genomic_DNA"/>
</dbReference>
<comment type="caution">
    <text evidence="2">The sequence shown here is derived from an EMBL/GenBank/DDBJ whole genome shotgun (WGS) entry which is preliminary data.</text>
</comment>
<feature type="chain" id="PRO_5039423064" evidence="1">
    <location>
        <begin position="23"/>
        <end position="510"/>
    </location>
</feature>
<reference evidence="2" key="2">
    <citation type="submission" date="2021-04" db="EMBL/GenBank/DDBJ databases">
        <authorList>
            <person name="Gilroy R."/>
        </authorList>
    </citation>
    <scope>NUCLEOTIDE SEQUENCE</scope>
    <source>
        <strain evidence="2">ChiHjej9B8-1298</strain>
    </source>
</reference>
<name>A0A9D2E9P9_9BACE</name>